<dbReference type="GO" id="GO:0000976">
    <property type="term" value="F:transcription cis-regulatory region binding"/>
    <property type="evidence" value="ECO:0007669"/>
    <property type="project" value="TreeGrafter"/>
</dbReference>
<name>A0A367XB09_9PROT</name>
<evidence type="ECO:0000313" key="7">
    <source>
        <dbReference type="Proteomes" id="UP000252517"/>
    </source>
</evidence>
<dbReference type="InterPro" id="IPR005119">
    <property type="entry name" value="LysR_subst-bd"/>
</dbReference>
<dbReference type="Pfam" id="PF00126">
    <property type="entry name" value="HTH_1"/>
    <property type="match status" value="1"/>
</dbReference>
<evidence type="ECO:0000256" key="1">
    <source>
        <dbReference type="ARBA" id="ARBA00009437"/>
    </source>
</evidence>
<reference evidence="6 7" key="1">
    <citation type="submission" date="2014-07" db="EMBL/GenBank/DDBJ databases">
        <title>Draft genome sequence of Thalassospira profundimaris S25-3-2.</title>
        <authorList>
            <person name="Lai Q."/>
            <person name="Shao Z."/>
        </authorList>
    </citation>
    <scope>NUCLEOTIDE SEQUENCE [LARGE SCALE GENOMIC DNA]</scope>
    <source>
        <strain evidence="6 7">S25-3-2</strain>
    </source>
</reference>
<dbReference type="PRINTS" id="PR00039">
    <property type="entry name" value="HTHLYSR"/>
</dbReference>
<keyword evidence="2" id="KW-0805">Transcription regulation</keyword>
<protein>
    <submittedName>
        <fullName evidence="6">LysR family transcriptional regulator</fullName>
    </submittedName>
</protein>
<dbReference type="Pfam" id="PF03466">
    <property type="entry name" value="LysR_substrate"/>
    <property type="match status" value="1"/>
</dbReference>
<dbReference type="RefSeq" id="WP_114088648.1">
    <property type="nucleotide sequence ID" value="NZ_JPWH01000009.1"/>
</dbReference>
<dbReference type="Gene3D" id="3.40.190.10">
    <property type="entry name" value="Periplasmic binding protein-like II"/>
    <property type="match status" value="2"/>
</dbReference>
<dbReference type="Proteomes" id="UP000252517">
    <property type="component" value="Unassembled WGS sequence"/>
</dbReference>
<dbReference type="GO" id="GO:0003700">
    <property type="term" value="F:DNA-binding transcription factor activity"/>
    <property type="evidence" value="ECO:0007669"/>
    <property type="project" value="InterPro"/>
</dbReference>
<evidence type="ECO:0000313" key="6">
    <source>
        <dbReference type="EMBL" id="RCK49852.1"/>
    </source>
</evidence>
<comment type="caution">
    <text evidence="6">The sequence shown here is derived from an EMBL/GenBank/DDBJ whole genome shotgun (WGS) entry which is preliminary data.</text>
</comment>
<dbReference type="CDD" id="cd05466">
    <property type="entry name" value="PBP2_LTTR_substrate"/>
    <property type="match status" value="1"/>
</dbReference>
<dbReference type="SUPFAM" id="SSF53850">
    <property type="entry name" value="Periplasmic binding protein-like II"/>
    <property type="match status" value="1"/>
</dbReference>
<dbReference type="PANTHER" id="PTHR30126:SF98">
    <property type="entry name" value="HTH-TYPE TRANSCRIPTIONAL ACTIVATOR BAUR"/>
    <property type="match status" value="1"/>
</dbReference>
<dbReference type="EMBL" id="JPWH01000009">
    <property type="protein sequence ID" value="RCK49852.1"/>
    <property type="molecule type" value="Genomic_DNA"/>
</dbReference>
<comment type="similarity">
    <text evidence="1">Belongs to the LysR transcriptional regulatory family.</text>
</comment>
<evidence type="ECO:0000256" key="3">
    <source>
        <dbReference type="ARBA" id="ARBA00023125"/>
    </source>
</evidence>
<proteinExistence type="inferred from homology"/>
<dbReference type="InterPro" id="IPR000847">
    <property type="entry name" value="LysR_HTH_N"/>
</dbReference>
<keyword evidence="3" id="KW-0238">DNA-binding</keyword>
<dbReference type="FunFam" id="1.10.10.10:FF:000001">
    <property type="entry name" value="LysR family transcriptional regulator"/>
    <property type="match status" value="1"/>
</dbReference>
<evidence type="ECO:0000259" key="5">
    <source>
        <dbReference type="PROSITE" id="PS50931"/>
    </source>
</evidence>
<keyword evidence="4" id="KW-0804">Transcription</keyword>
<accession>A0A367XB09</accession>
<sequence length="292" mass="31967">MAEFNYHHLRYFHVVAHEGHLTRAAEKLHVSQSALSSQIKQLEERLGQQLFERRGRSLVLTEAGRIALDHADAIFATGRELVNTLKQAGVARRPLRIGAIATLSRNFQLSFLRPVLGNTDIELVLRSGSSAELLSALKALQLDVVLTNQPPDADALSGFVVKTVDTQPVGLIGVPELCAEGDDLQQLLKEAPLILPSFSSGMRMGFDALCDRLGIAPQIAAEVDDMAMMRLLAREGAGVAVIPPIVVKDEIEKGDLVEARVLPEIVEIFYAVTMRRRFPNSAMTQLFASDIL</sequence>
<dbReference type="PROSITE" id="PS50931">
    <property type="entry name" value="HTH_LYSR"/>
    <property type="match status" value="1"/>
</dbReference>
<gene>
    <name evidence="6" type="ORF">TH25_12595</name>
</gene>
<evidence type="ECO:0000256" key="2">
    <source>
        <dbReference type="ARBA" id="ARBA00023015"/>
    </source>
</evidence>
<dbReference type="InterPro" id="IPR036390">
    <property type="entry name" value="WH_DNA-bd_sf"/>
</dbReference>
<evidence type="ECO:0000256" key="4">
    <source>
        <dbReference type="ARBA" id="ARBA00023163"/>
    </source>
</evidence>
<feature type="domain" description="HTH lysR-type" evidence="5">
    <location>
        <begin position="4"/>
        <end position="61"/>
    </location>
</feature>
<dbReference type="AlphaFoldDB" id="A0A367XB09"/>
<organism evidence="6 7">
    <name type="scientific">Thalassospira profundimaris</name>
    <dbReference type="NCBI Taxonomy" id="502049"/>
    <lineage>
        <taxon>Bacteria</taxon>
        <taxon>Pseudomonadati</taxon>
        <taxon>Pseudomonadota</taxon>
        <taxon>Alphaproteobacteria</taxon>
        <taxon>Rhodospirillales</taxon>
        <taxon>Thalassospiraceae</taxon>
        <taxon>Thalassospira</taxon>
    </lineage>
</organism>
<dbReference type="OrthoDB" id="155872at2"/>
<dbReference type="InterPro" id="IPR036388">
    <property type="entry name" value="WH-like_DNA-bd_sf"/>
</dbReference>
<dbReference type="SUPFAM" id="SSF46785">
    <property type="entry name" value="Winged helix' DNA-binding domain"/>
    <property type="match status" value="1"/>
</dbReference>
<dbReference type="Gene3D" id="1.10.10.10">
    <property type="entry name" value="Winged helix-like DNA-binding domain superfamily/Winged helix DNA-binding domain"/>
    <property type="match status" value="1"/>
</dbReference>
<dbReference type="PANTHER" id="PTHR30126">
    <property type="entry name" value="HTH-TYPE TRANSCRIPTIONAL REGULATOR"/>
    <property type="match status" value="1"/>
</dbReference>